<dbReference type="GO" id="GO:0010507">
    <property type="term" value="P:negative regulation of autophagy"/>
    <property type="evidence" value="ECO:0007669"/>
    <property type="project" value="TreeGrafter"/>
</dbReference>
<dbReference type="CDD" id="cd11385">
    <property type="entry name" value="RagC_like"/>
    <property type="match status" value="1"/>
</dbReference>
<dbReference type="InterPro" id="IPR039400">
    <property type="entry name" value="RagC/D"/>
</dbReference>
<dbReference type="Gene3D" id="3.40.50.300">
    <property type="entry name" value="P-loop containing nucleotide triphosphate hydrolases"/>
    <property type="match status" value="1"/>
</dbReference>
<evidence type="ECO:0000313" key="10">
    <source>
        <dbReference type="EMBL" id="TPP56702.1"/>
    </source>
</evidence>
<dbReference type="Gene3D" id="3.30.450.190">
    <property type="match status" value="1"/>
</dbReference>
<dbReference type="GO" id="GO:0012505">
    <property type="term" value="C:endomembrane system"/>
    <property type="evidence" value="ECO:0007669"/>
    <property type="project" value="UniProtKB-SubCell"/>
</dbReference>
<keyword evidence="3 8" id="KW-0547">Nucleotide-binding</keyword>
<dbReference type="GO" id="GO:0005634">
    <property type="term" value="C:nucleus"/>
    <property type="evidence" value="ECO:0007669"/>
    <property type="project" value="TreeGrafter"/>
</dbReference>
<keyword evidence="4" id="KW-0378">Hydrolase</keyword>
<evidence type="ECO:0000256" key="2">
    <source>
        <dbReference type="ARBA" id="ARBA00007756"/>
    </source>
</evidence>
<evidence type="ECO:0000256" key="1">
    <source>
        <dbReference type="ARBA" id="ARBA00004308"/>
    </source>
</evidence>
<feature type="compositionally biased region" description="Basic and acidic residues" evidence="9">
    <location>
        <begin position="370"/>
        <end position="388"/>
    </location>
</feature>
<evidence type="ECO:0000313" key="11">
    <source>
        <dbReference type="Proteomes" id="UP000316759"/>
    </source>
</evidence>
<accession>A0A504Y5H7</accession>
<comment type="caution">
    <text evidence="10">The sequence shown here is derived from an EMBL/GenBank/DDBJ whole genome shotgun (WGS) entry which is preliminary data.</text>
</comment>
<comment type="similarity">
    <text evidence="2 8">Belongs to the GTR/RAG GTP-binding protein family.</text>
</comment>
<gene>
    <name evidence="10" type="ORF">FGIG_08097</name>
</gene>
<dbReference type="STRING" id="46835.A0A504Y5H7"/>
<organism evidence="10 11">
    <name type="scientific">Fasciola gigantica</name>
    <name type="common">Giant liver fluke</name>
    <dbReference type="NCBI Taxonomy" id="46835"/>
    <lineage>
        <taxon>Eukaryota</taxon>
        <taxon>Metazoa</taxon>
        <taxon>Spiralia</taxon>
        <taxon>Lophotrochozoa</taxon>
        <taxon>Platyhelminthes</taxon>
        <taxon>Trematoda</taxon>
        <taxon>Digenea</taxon>
        <taxon>Plagiorchiida</taxon>
        <taxon>Echinostomata</taxon>
        <taxon>Echinostomatoidea</taxon>
        <taxon>Fasciolidae</taxon>
        <taxon>Fasciola</taxon>
    </lineage>
</organism>
<evidence type="ECO:0000256" key="6">
    <source>
        <dbReference type="ARBA" id="ARBA00023136"/>
    </source>
</evidence>
<dbReference type="FunFam" id="3.40.50.300:FF:001086">
    <property type="entry name" value="GTP-binding protein GTR2"/>
    <property type="match status" value="1"/>
</dbReference>
<dbReference type="Proteomes" id="UP000316759">
    <property type="component" value="Unassembled WGS sequence"/>
</dbReference>
<reference evidence="10 11" key="1">
    <citation type="submission" date="2019-04" db="EMBL/GenBank/DDBJ databases">
        <title>Annotation for the trematode Fasciola gigantica.</title>
        <authorList>
            <person name="Choi Y.-J."/>
        </authorList>
    </citation>
    <scope>NUCLEOTIDE SEQUENCE [LARGE SCALE GENOMIC DNA]</scope>
    <source>
        <strain evidence="10">Uganda_cow_1</strain>
    </source>
</reference>
<keyword evidence="6" id="KW-0472">Membrane</keyword>
<dbReference type="EMBL" id="SUNJ01014182">
    <property type="protein sequence ID" value="TPP56702.1"/>
    <property type="molecule type" value="Genomic_DNA"/>
</dbReference>
<feature type="compositionally biased region" description="Acidic residues" evidence="9">
    <location>
        <begin position="395"/>
        <end position="408"/>
    </location>
</feature>
<keyword evidence="5 8" id="KW-0342">GTP-binding</keyword>
<evidence type="ECO:0000256" key="8">
    <source>
        <dbReference type="RuleBase" id="RU367014"/>
    </source>
</evidence>
<dbReference type="AlphaFoldDB" id="A0A504Y5H7"/>
<dbReference type="GO" id="GO:1990131">
    <property type="term" value="C:Gtr1-Gtr2 GTPase complex"/>
    <property type="evidence" value="ECO:0007669"/>
    <property type="project" value="TreeGrafter"/>
</dbReference>
<dbReference type="GO" id="GO:0005764">
    <property type="term" value="C:lysosome"/>
    <property type="evidence" value="ECO:0007669"/>
    <property type="project" value="TreeGrafter"/>
</dbReference>
<keyword evidence="11" id="KW-1185">Reference proteome</keyword>
<comment type="subcellular location">
    <subcellularLocation>
        <location evidence="1">Endomembrane system</location>
    </subcellularLocation>
</comment>
<dbReference type="GO" id="GO:1904263">
    <property type="term" value="P:positive regulation of TORC1 signaling"/>
    <property type="evidence" value="ECO:0007669"/>
    <property type="project" value="TreeGrafter"/>
</dbReference>
<dbReference type="GO" id="GO:0009267">
    <property type="term" value="P:cellular response to starvation"/>
    <property type="evidence" value="ECO:0007669"/>
    <property type="project" value="TreeGrafter"/>
</dbReference>
<sequence length="430" mass="48798">MLQENRGYAEVGGFLPPYSTEFGYGLGPETLLQNPSRMESDVGEKPKILLMGLRRSGKSSIQKVVFHKMAPNETLFLESTHKIEKNDVSECSFIKFQIWDFPGHVNFCDEMFRSDEIFLASCAIIFIVDAQDDYHEALCYLHTTLETAFRHNTNIKFEVFIHKVDCLNDDQKIDIQRDITQRVTSAVEDLLSEHGAAGGISIGQVTPRRAFHLTTIYDHSIFEAFSKVVQKLIPHLDAFEHLLNIFIAKSMVDKAFLFDVTSKIYLATDSSGVDMQTYELCCDMIDVVVDMAAIYTPRSDLADTAFSEPTGATITLNNDRVLYLRGVNQYMALACIIHEESLEKIGLIEYNFHVIKDGLQKMLELNQRHEKDDTEATARCIDSEHPPDRALIAGEENDLEDEDEDENEDNHGDPNRPPVRRSRDLGPLLH</sequence>
<name>A0A504Y5H7_FASGI</name>
<evidence type="ECO:0000256" key="5">
    <source>
        <dbReference type="ARBA" id="ARBA00023134"/>
    </source>
</evidence>
<protein>
    <submittedName>
        <fullName evidence="10">Ras gtp binding protein d</fullName>
    </submittedName>
</protein>
<dbReference type="PANTHER" id="PTHR11259">
    <property type="entry name" value="RAS-RELATED GTP BINDING RAG/GTR YEAST"/>
    <property type="match status" value="1"/>
</dbReference>
<feature type="region of interest" description="Disordered" evidence="9">
    <location>
        <begin position="370"/>
        <end position="430"/>
    </location>
</feature>
<proteinExistence type="inferred from homology"/>
<evidence type="ECO:0000256" key="3">
    <source>
        <dbReference type="ARBA" id="ARBA00022741"/>
    </source>
</evidence>
<dbReference type="OrthoDB" id="26136at2759"/>
<dbReference type="InterPro" id="IPR027417">
    <property type="entry name" value="P-loop_NTPase"/>
</dbReference>
<evidence type="ECO:0000256" key="4">
    <source>
        <dbReference type="ARBA" id="ARBA00022801"/>
    </source>
</evidence>
<dbReference type="GO" id="GO:0005525">
    <property type="term" value="F:GTP binding"/>
    <property type="evidence" value="ECO:0007669"/>
    <property type="project" value="UniProtKB-UniRule"/>
</dbReference>
<dbReference type="Pfam" id="PF04670">
    <property type="entry name" value="Gtr1_RagA"/>
    <property type="match status" value="1"/>
</dbReference>
<dbReference type="SUPFAM" id="SSF52540">
    <property type="entry name" value="P-loop containing nucleoside triphosphate hydrolases"/>
    <property type="match status" value="1"/>
</dbReference>
<comment type="catalytic activity">
    <reaction evidence="7">
        <text>GTP + H2O = GDP + phosphate + H(+)</text>
        <dbReference type="Rhea" id="RHEA:19669"/>
        <dbReference type="ChEBI" id="CHEBI:15377"/>
        <dbReference type="ChEBI" id="CHEBI:15378"/>
        <dbReference type="ChEBI" id="CHEBI:37565"/>
        <dbReference type="ChEBI" id="CHEBI:43474"/>
        <dbReference type="ChEBI" id="CHEBI:58189"/>
    </reaction>
    <physiologicalReaction direction="left-to-right" evidence="7">
        <dbReference type="Rhea" id="RHEA:19670"/>
    </physiologicalReaction>
</comment>
<dbReference type="InterPro" id="IPR006762">
    <property type="entry name" value="Gtr1_RagA"/>
</dbReference>
<evidence type="ECO:0000256" key="9">
    <source>
        <dbReference type="SAM" id="MobiDB-lite"/>
    </source>
</evidence>
<evidence type="ECO:0000256" key="7">
    <source>
        <dbReference type="ARBA" id="ARBA00049117"/>
    </source>
</evidence>
<dbReference type="GO" id="GO:0003924">
    <property type="term" value="F:GTPase activity"/>
    <property type="evidence" value="ECO:0007669"/>
    <property type="project" value="TreeGrafter"/>
</dbReference>
<dbReference type="PANTHER" id="PTHR11259:SF2">
    <property type="entry name" value="GH16429P"/>
    <property type="match status" value="1"/>
</dbReference>